<dbReference type="EMBL" id="WKFB01000413">
    <property type="protein sequence ID" value="KAF6723844.1"/>
    <property type="molecule type" value="Genomic_DNA"/>
</dbReference>
<gene>
    <name evidence="2" type="ORF">FQA47_015676</name>
</gene>
<reference evidence="2" key="1">
    <citation type="journal article" name="BMC Genomics">
        <title>Long-read sequencing and de novo genome assembly of marine medaka (Oryzias melastigma).</title>
        <authorList>
            <person name="Liang P."/>
            <person name="Saqib H.S.A."/>
            <person name="Ni X."/>
            <person name="Shen Y."/>
        </authorList>
    </citation>
    <scope>NUCLEOTIDE SEQUENCE</scope>
    <source>
        <strain evidence="2">Bigg-433</strain>
    </source>
</reference>
<evidence type="ECO:0000313" key="2">
    <source>
        <dbReference type="EMBL" id="KAF6723844.1"/>
    </source>
</evidence>
<sequence length="94" mass="10184">MPIAMPAVTVYLQIPTETRKRTDRAPGSDHRTGPSTYPCRFPMQMLSGQTATRHRILTDSSRLRYSSGGSINSVCAPSPKEGVCLCGKEAKGNT</sequence>
<feature type="compositionally biased region" description="Basic and acidic residues" evidence="1">
    <location>
        <begin position="17"/>
        <end position="32"/>
    </location>
</feature>
<dbReference type="Proteomes" id="UP000646548">
    <property type="component" value="Unassembled WGS sequence"/>
</dbReference>
<feature type="region of interest" description="Disordered" evidence="1">
    <location>
        <begin position="14"/>
        <end position="41"/>
    </location>
</feature>
<accession>A0A834C717</accession>
<proteinExistence type="predicted"/>
<comment type="caution">
    <text evidence="2">The sequence shown here is derived from an EMBL/GenBank/DDBJ whole genome shotgun (WGS) entry which is preliminary data.</text>
</comment>
<protein>
    <submittedName>
        <fullName evidence="2">Uncharacterized protein</fullName>
    </submittedName>
</protein>
<organism evidence="2 3">
    <name type="scientific">Oryzias melastigma</name>
    <name type="common">Marine medaka</name>
    <dbReference type="NCBI Taxonomy" id="30732"/>
    <lineage>
        <taxon>Eukaryota</taxon>
        <taxon>Metazoa</taxon>
        <taxon>Chordata</taxon>
        <taxon>Craniata</taxon>
        <taxon>Vertebrata</taxon>
        <taxon>Euteleostomi</taxon>
        <taxon>Actinopterygii</taxon>
        <taxon>Neopterygii</taxon>
        <taxon>Teleostei</taxon>
        <taxon>Neoteleostei</taxon>
        <taxon>Acanthomorphata</taxon>
        <taxon>Ovalentaria</taxon>
        <taxon>Atherinomorphae</taxon>
        <taxon>Beloniformes</taxon>
        <taxon>Adrianichthyidae</taxon>
        <taxon>Oryziinae</taxon>
        <taxon>Oryzias</taxon>
    </lineage>
</organism>
<dbReference type="AlphaFoldDB" id="A0A834C717"/>
<evidence type="ECO:0000256" key="1">
    <source>
        <dbReference type="SAM" id="MobiDB-lite"/>
    </source>
</evidence>
<name>A0A834C717_ORYME</name>
<evidence type="ECO:0000313" key="3">
    <source>
        <dbReference type="Proteomes" id="UP000646548"/>
    </source>
</evidence>